<organism evidence="1 2">
    <name type="scientific">Roseomonas acroporae</name>
    <dbReference type="NCBI Taxonomy" id="2937791"/>
    <lineage>
        <taxon>Bacteria</taxon>
        <taxon>Pseudomonadati</taxon>
        <taxon>Pseudomonadota</taxon>
        <taxon>Alphaproteobacteria</taxon>
        <taxon>Acetobacterales</taxon>
        <taxon>Roseomonadaceae</taxon>
        <taxon>Roseomonas</taxon>
    </lineage>
</organism>
<evidence type="ECO:0000313" key="1">
    <source>
        <dbReference type="EMBL" id="MCK8788185.1"/>
    </source>
</evidence>
<dbReference type="RefSeq" id="WP_248670226.1">
    <property type="nucleotide sequence ID" value="NZ_JALPRX010000205.1"/>
</dbReference>
<evidence type="ECO:0000313" key="2">
    <source>
        <dbReference type="Proteomes" id="UP001139516"/>
    </source>
</evidence>
<dbReference type="EMBL" id="JALPRX010000205">
    <property type="protein sequence ID" value="MCK8788185.1"/>
    <property type="molecule type" value="Genomic_DNA"/>
</dbReference>
<dbReference type="AlphaFoldDB" id="A0A9X1YEF8"/>
<gene>
    <name evidence="1" type="ORF">M0638_27940</name>
</gene>
<reference evidence="1" key="1">
    <citation type="submission" date="2022-04" db="EMBL/GenBank/DDBJ databases">
        <title>Roseomonas acroporae sp. nov., isolated from coral Acropora digitifera.</title>
        <authorList>
            <person name="Sun H."/>
        </authorList>
    </citation>
    <scope>NUCLEOTIDE SEQUENCE</scope>
    <source>
        <strain evidence="1">NAR14</strain>
    </source>
</reference>
<keyword evidence="2" id="KW-1185">Reference proteome</keyword>
<accession>A0A9X1YEF8</accession>
<proteinExistence type="predicted"/>
<protein>
    <submittedName>
        <fullName evidence="1">Uncharacterized protein</fullName>
    </submittedName>
</protein>
<comment type="caution">
    <text evidence="1">The sequence shown here is derived from an EMBL/GenBank/DDBJ whole genome shotgun (WGS) entry which is preliminary data.</text>
</comment>
<dbReference type="Proteomes" id="UP001139516">
    <property type="component" value="Unassembled WGS sequence"/>
</dbReference>
<sequence length="73" mass="8014">MAETFELSVLIDPTYSVSGISGYVALKQSFDTITAAHNRIEELRRDGLCADGVTIEAGRLGFLIWPVTLQVEQ</sequence>
<name>A0A9X1YEF8_9PROT</name>